<comment type="caution">
    <text evidence="1">The sequence shown here is derived from an EMBL/GenBank/DDBJ whole genome shotgun (WGS) entry which is preliminary data.</text>
</comment>
<protein>
    <recommendedName>
        <fullName evidence="3">GNAT family N-acetyltransferase</fullName>
    </recommendedName>
</protein>
<evidence type="ECO:0008006" key="3">
    <source>
        <dbReference type="Google" id="ProtNLM"/>
    </source>
</evidence>
<accession>A0ABW8AYA0</accession>
<dbReference type="EMBL" id="JBITRD010000009">
    <property type="protein sequence ID" value="MFI7845310.1"/>
    <property type="molecule type" value="Genomic_DNA"/>
</dbReference>
<gene>
    <name evidence="1" type="ORF">ACIF0M_07095</name>
</gene>
<reference evidence="1 2" key="1">
    <citation type="submission" date="2024-08" db="EMBL/GenBank/DDBJ databases">
        <authorList>
            <person name="Vancuren S.J."/>
            <person name="Allen-Vercoe E."/>
        </authorList>
    </citation>
    <scope>NUCLEOTIDE SEQUENCE [LARGE SCALE GENOMIC DNA]</scope>
    <source>
        <strain evidence="1 2">16-6-I_42_FAA</strain>
    </source>
</reference>
<dbReference type="Gene3D" id="3.40.630.30">
    <property type="match status" value="1"/>
</dbReference>
<dbReference type="Proteomes" id="UP001614216">
    <property type="component" value="Unassembled WGS sequence"/>
</dbReference>
<organism evidence="1 2">
    <name type="scientific">Dorea amylophila</name>
    <dbReference type="NCBI Taxonomy" id="2981789"/>
    <lineage>
        <taxon>Bacteria</taxon>
        <taxon>Bacillati</taxon>
        <taxon>Bacillota</taxon>
        <taxon>Clostridia</taxon>
        <taxon>Lachnospirales</taxon>
        <taxon>Lachnospiraceae</taxon>
        <taxon>Dorea</taxon>
    </lineage>
</organism>
<proteinExistence type="predicted"/>
<dbReference type="InterPro" id="IPR016181">
    <property type="entry name" value="Acyl_CoA_acyltransferase"/>
</dbReference>
<dbReference type="SUPFAM" id="SSF55729">
    <property type="entry name" value="Acyl-CoA N-acyltransferases (Nat)"/>
    <property type="match status" value="1"/>
</dbReference>
<sequence>MKKKMCRWIFKKELNEAYTELNNSYCREVRRVEAAMEHNEKKYGLMKRIFSLLPTAEIIGLEENGNKEELIVVLHDNSILLFGERYQGICGLPRIYFEVNTQEIDGLERKYVHIIDILMEDNNIGNGTVAMKALLKYAKKINAKWIDGGLSSVDNDHADRRNHFYEKFGFVIKDSQIRLDL</sequence>
<evidence type="ECO:0000313" key="1">
    <source>
        <dbReference type="EMBL" id="MFI7845310.1"/>
    </source>
</evidence>
<evidence type="ECO:0000313" key="2">
    <source>
        <dbReference type="Proteomes" id="UP001614216"/>
    </source>
</evidence>
<name>A0ABW8AYA0_9FIRM</name>
<keyword evidence="2" id="KW-1185">Reference proteome</keyword>
<dbReference type="RefSeq" id="WP_227097361.1">
    <property type="nucleotide sequence ID" value="NZ_JBITRD010000009.1"/>
</dbReference>